<organism evidence="1 2">
    <name type="scientific">Thamnocephalis sphaerospora</name>
    <dbReference type="NCBI Taxonomy" id="78915"/>
    <lineage>
        <taxon>Eukaryota</taxon>
        <taxon>Fungi</taxon>
        <taxon>Fungi incertae sedis</taxon>
        <taxon>Zoopagomycota</taxon>
        <taxon>Zoopagomycotina</taxon>
        <taxon>Zoopagomycetes</taxon>
        <taxon>Zoopagales</taxon>
        <taxon>Sigmoideomycetaceae</taxon>
        <taxon>Thamnocephalis</taxon>
    </lineage>
</organism>
<sequence>MNGYIAAEYTRSNAHTSQICIWRGAQIHAILQQGKSMCISSVLDSWMLVLFDDGVKRPHSWHHCRVYNVACRRWCQGVISMYQYQRPTLLSATGNTVRVHYSTTDRNKQYVVWRVWEFSIYAEERCIQYETVVAPKPEVQSRSSSAGSVARAPNIVRYCSSRCFDETFVVVSISFDASTHYNVIAIHNVNEDSAGDVNDDCKRHSISWQRRRQSTPYWGTSRQDDRKSPSSLRWQLALVGSVRVMTTLSTANVLAVHRNQDVLLLSLLDGSITHSYAISAAHIVIPVLGSTCAIIQLRGSFVAFFNAQTGILRPLLSVEDGHHITLADCQTMSFTHLVAEKDGRPVVMDFFHHDGILPALGESISVGSLVAPKSKGSSKKSRLLLKWMRFGRA</sequence>
<evidence type="ECO:0000313" key="2">
    <source>
        <dbReference type="Proteomes" id="UP000271241"/>
    </source>
</evidence>
<name>A0A4P9XMK4_9FUNG</name>
<dbReference type="EMBL" id="KZ992870">
    <property type="protein sequence ID" value="RKP06500.1"/>
    <property type="molecule type" value="Genomic_DNA"/>
</dbReference>
<proteinExistence type="predicted"/>
<reference evidence="2" key="1">
    <citation type="journal article" date="2018" name="Nat. Microbiol.">
        <title>Leveraging single-cell genomics to expand the fungal tree of life.</title>
        <authorList>
            <person name="Ahrendt S.R."/>
            <person name="Quandt C.A."/>
            <person name="Ciobanu D."/>
            <person name="Clum A."/>
            <person name="Salamov A."/>
            <person name="Andreopoulos B."/>
            <person name="Cheng J.F."/>
            <person name="Woyke T."/>
            <person name="Pelin A."/>
            <person name="Henrissat B."/>
            <person name="Reynolds N.K."/>
            <person name="Benny G.L."/>
            <person name="Smith M.E."/>
            <person name="James T.Y."/>
            <person name="Grigoriev I.V."/>
        </authorList>
    </citation>
    <scope>NUCLEOTIDE SEQUENCE [LARGE SCALE GENOMIC DNA]</scope>
    <source>
        <strain evidence="2">RSA 1356</strain>
    </source>
</reference>
<dbReference type="OrthoDB" id="10396235at2759"/>
<dbReference type="AlphaFoldDB" id="A0A4P9XMK4"/>
<keyword evidence="2" id="KW-1185">Reference proteome</keyword>
<evidence type="ECO:0000313" key="1">
    <source>
        <dbReference type="EMBL" id="RKP06500.1"/>
    </source>
</evidence>
<protein>
    <submittedName>
        <fullName evidence="1">Uncharacterized protein</fullName>
    </submittedName>
</protein>
<gene>
    <name evidence="1" type="ORF">THASP1DRAFT_31681</name>
</gene>
<dbReference type="Proteomes" id="UP000271241">
    <property type="component" value="Unassembled WGS sequence"/>
</dbReference>
<accession>A0A4P9XMK4</accession>